<dbReference type="PANTHER" id="PTHR42961">
    <property type="entry name" value="IRON-SULFUR PROTEIN NUBPL"/>
    <property type="match status" value="1"/>
</dbReference>
<dbReference type="GO" id="GO:0051539">
    <property type="term" value="F:4 iron, 4 sulfur cluster binding"/>
    <property type="evidence" value="ECO:0007669"/>
    <property type="project" value="TreeGrafter"/>
</dbReference>
<feature type="binding site" evidence="6">
    <location>
        <begin position="120"/>
        <end position="127"/>
    </location>
    <ligand>
        <name>ATP</name>
        <dbReference type="ChEBI" id="CHEBI:30616"/>
    </ligand>
</feature>
<dbReference type="GO" id="GO:0005524">
    <property type="term" value="F:ATP binding"/>
    <property type="evidence" value="ECO:0007669"/>
    <property type="project" value="UniProtKB-UniRule"/>
</dbReference>
<evidence type="ECO:0000256" key="5">
    <source>
        <dbReference type="ARBA" id="ARBA00023014"/>
    </source>
</evidence>
<dbReference type="GO" id="GO:0016887">
    <property type="term" value="F:ATP hydrolysis activity"/>
    <property type="evidence" value="ECO:0007669"/>
    <property type="project" value="UniProtKB-UniRule"/>
</dbReference>
<dbReference type="AlphaFoldDB" id="A0A9D1E2F2"/>
<comment type="function">
    <text evidence="6">Binds and transfers iron-sulfur (Fe-S) clusters to target apoproteins. Can hydrolyze ATP.</text>
</comment>
<dbReference type="InterPro" id="IPR019591">
    <property type="entry name" value="Mrp/NBP35_ATP-bd"/>
</dbReference>
<accession>A0A9D1E2F2</accession>
<sequence length="356" mass="38236">MILETLSKIIHPAADKDIVSLGLVEDIKLFDGNGAAVEPTDPQAGEKAVLVRFKLVVPSPDPLLSSIKKECEQAMAAEFPHAKISIIELVRERKPTKKTVNDLDDTQLQGIGKIIAVASGKGGVGKSTVSVNLAAALSLKGYRVGLVDADVYGPSIPKMTGTEGQVPYMDEEKDLIVPLEKWGIKLLSIGHLVAPEQALIWRGPMASNAMKQIVMQVDWGELDYLLIDLPPGTGDIHISMVHDIPLTGAVIVTTPQQVAIADVIKSINMFRHKDVNVPILGLVENMAWFTPAEHPEEKYYIFGKDGGRKMAQELNIPLLGSIPIYMSVEQGGDAGKPAAFSDGPDAAAFAAIADRL</sequence>
<dbReference type="FunFam" id="3.40.50.300:FF:001119">
    <property type="entry name" value="Iron-sulfur cluster carrier protein"/>
    <property type="match status" value="1"/>
</dbReference>
<comment type="subunit">
    <text evidence="6">Homodimer.</text>
</comment>
<name>A0A9D1E2F2_9BACT</name>
<dbReference type="Gene3D" id="3.40.50.300">
    <property type="entry name" value="P-loop containing nucleotide triphosphate hydrolases"/>
    <property type="match status" value="1"/>
</dbReference>
<proteinExistence type="inferred from homology"/>
<evidence type="ECO:0000256" key="6">
    <source>
        <dbReference type="HAMAP-Rule" id="MF_02040"/>
    </source>
</evidence>
<reference evidence="7" key="1">
    <citation type="submission" date="2020-10" db="EMBL/GenBank/DDBJ databases">
        <authorList>
            <person name="Gilroy R."/>
        </authorList>
    </citation>
    <scope>NUCLEOTIDE SEQUENCE</scope>
    <source>
        <strain evidence="7">ChiHjej13B12-12457</strain>
    </source>
</reference>
<dbReference type="InterPro" id="IPR044304">
    <property type="entry name" value="NUBPL-like"/>
</dbReference>
<dbReference type="GO" id="GO:0016226">
    <property type="term" value="P:iron-sulfur cluster assembly"/>
    <property type="evidence" value="ECO:0007669"/>
    <property type="project" value="InterPro"/>
</dbReference>
<dbReference type="InterPro" id="IPR033756">
    <property type="entry name" value="YlxH/NBP35"/>
</dbReference>
<evidence type="ECO:0000313" key="7">
    <source>
        <dbReference type="EMBL" id="HIR63169.1"/>
    </source>
</evidence>
<dbReference type="SUPFAM" id="SSF52540">
    <property type="entry name" value="P-loop containing nucleoside triphosphate hydrolases"/>
    <property type="match status" value="1"/>
</dbReference>
<keyword evidence="3 6" id="KW-0067">ATP-binding</keyword>
<dbReference type="GO" id="GO:0046872">
    <property type="term" value="F:metal ion binding"/>
    <property type="evidence" value="ECO:0007669"/>
    <property type="project" value="UniProtKB-KW"/>
</dbReference>
<comment type="caution">
    <text evidence="7">The sequence shown here is derived from an EMBL/GenBank/DDBJ whole genome shotgun (WGS) entry which is preliminary data.</text>
</comment>
<evidence type="ECO:0000256" key="1">
    <source>
        <dbReference type="ARBA" id="ARBA00022723"/>
    </source>
</evidence>
<organism evidence="7 8">
    <name type="scientific">Candidatus Coprenecus avistercoris</name>
    <dbReference type="NCBI Taxonomy" id="2840730"/>
    <lineage>
        <taxon>Bacteria</taxon>
        <taxon>Pseudomonadati</taxon>
        <taxon>Bacteroidota</taxon>
        <taxon>Bacteroidia</taxon>
        <taxon>Bacteroidales</taxon>
        <taxon>Rikenellaceae</taxon>
        <taxon>Rikenellaceae incertae sedis</taxon>
        <taxon>Candidatus Coprenecus</taxon>
    </lineage>
</organism>
<dbReference type="Gene3D" id="3.30.300.130">
    <property type="entry name" value="Fe-S cluster assembly (FSCA)"/>
    <property type="match status" value="1"/>
</dbReference>
<dbReference type="HAMAP" id="MF_02040">
    <property type="entry name" value="Mrp_NBP35"/>
    <property type="match status" value="1"/>
</dbReference>
<dbReference type="SUPFAM" id="SSF117916">
    <property type="entry name" value="Fe-S cluster assembly (FSCA) domain-like"/>
    <property type="match status" value="1"/>
</dbReference>
<evidence type="ECO:0000256" key="2">
    <source>
        <dbReference type="ARBA" id="ARBA00022741"/>
    </source>
</evidence>
<dbReference type="Pfam" id="PF10609">
    <property type="entry name" value="ParA"/>
    <property type="match status" value="1"/>
</dbReference>
<dbReference type="InterPro" id="IPR000808">
    <property type="entry name" value="Mrp-like_CS"/>
</dbReference>
<keyword evidence="4 6" id="KW-0408">Iron</keyword>
<dbReference type="Proteomes" id="UP000886744">
    <property type="component" value="Unassembled WGS sequence"/>
</dbReference>
<dbReference type="PANTHER" id="PTHR42961:SF2">
    <property type="entry name" value="IRON-SULFUR PROTEIN NUBPL"/>
    <property type="match status" value="1"/>
</dbReference>
<dbReference type="EMBL" id="DVHI01000081">
    <property type="protein sequence ID" value="HIR63169.1"/>
    <property type="molecule type" value="Genomic_DNA"/>
</dbReference>
<dbReference type="InterPro" id="IPR027417">
    <property type="entry name" value="P-loop_NTPase"/>
</dbReference>
<protein>
    <recommendedName>
        <fullName evidence="6">Iron-sulfur cluster carrier protein</fullName>
    </recommendedName>
</protein>
<reference evidence="7" key="2">
    <citation type="journal article" date="2021" name="PeerJ">
        <title>Extensive microbial diversity within the chicken gut microbiome revealed by metagenomics and culture.</title>
        <authorList>
            <person name="Gilroy R."/>
            <person name="Ravi A."/>
            <person name="Getino M."/>
            <person name="Pursley I."/>
            <person name="Horton D.L."/>
            <person name="Alikhan N.F."/>
            <person name="Baker D."/>
            <person name="Gharbi K."/>
            <person name="Hall N."/>
            <person name="Watson M."/>
            <person name="Adriaenssens E.M."/>
            <person name="Foster-Nyarko E."/>
            <person name="Jarju S."/>
            <person name="Secka A."/>
            <person name="Antonio M."/>
            <person name="Oren A."/>
            <person name="Chaudhuri R.R."/>
            <person name="La Ragione R."/>
            <person name="Hildebrand F."/>
            <person name="Pallen M.J."/>
        </authorList>
    </citation>
    <scope>NUCLEOTIDE SEQUENCE</scope>
    <source>
        <strain evidence="7">ChiHjej13B12-12457</strain>
    </source>
</reference>
<dbReference type="GO" id="GO:0140663">
    <property type="term" value="F:ATP-dependent FeS chaperone activity"/>
    <property type="evidence" value="ECO:0007669"/>
    <property type="project" value="InterPro"/>
</dbReference>
<comment type="similarity">
    <text evidence="6">Belongs to the Mrp/NBP35 ATP-binding proteins family.</text>
</comment>
<evidence type="ECO:0000313" key="8">
    <source>
        <dbReference type="Proteomes" id="UP000886744"/>
    </source>
</evidence>
<dbReference type="CDD" id="cd02037">
    <property type="entry name" value="Mrp_NBP35"/>
    <property type="match status" value="1"/>
</dbReference>
<dbReference type="InterPro" id="IPR034904">
    <property type="entry name" value="FSCA_dom_sf"/>
</dbReference>
<evidence type="ECO:0000256" key="3">
    <source>
        <dbReference type="ARBA" id="ARBA00022840"/>
    </source>
</evidence>
<gene>
    <name evidence="7" type="ORF">IAC94_06585</name>
</gene>
<dbReference type="PROSITE" id="PS01215">
    <property type="entry name" value="MRP"/>
    <property type="match status" value="1"/>
</dbReference>
<keyword evidence="6" id="KW-0378">Hydrolase</keyword>
<keyword evidence="1 6" id="KW-0479">Metal-binding</keyword>
<keyword evidence="2 6" id="KW-0547">Nucleotide-binding</keyword>
<keyword evidence="5 6" id="KW-0411">Iron-sulfur</keyword>
<evidence type="ECO:0000256" key="4">
    <source>
        <dbReference type="ARBA" id="ARBA00023004"/>
    </source>
</evidence>